<dbReference type="InterPro" id="IPR016181">
    <property type="entry name" value="Acyl_CoA_acyltransferase"/>
</dbReference>
<keyword evidence="2" id="KW-0808">Transferase</keyword>
<feature type="domain" description="N-acetyltransferase" evidence="1">
    <location>
        <begin position="8"/>
        <end position="168"/>
    </location>
</feature>
<dbReference type="Gene3D" id="3.40.630.30">
    <property type="match status" value="1"/>
</dbReference>
<keyword evidence="2" id="KW-0012">Acyltransferase</keyword>
<comment type="caution">
    <text evidence="2">The sequence shown here is derived from an EMBL/GenBank/DDBJ whole genome shotgun (WGS) entry which is preliminary data.</text>
</comment>
<evidence type="ECO:0000313" key="3">
    <source>
        <dbReference type="Proteomes" id="UP001589619"/>
    </source>
</evidence>
<dbReference type="EC" id="2.3.1.-" evidence="2"/>
<evidence type="ECO:0000259" key="1">
    <source>
        <dbReference type="PROSITE" id="PS51186"/>
    </source>
</evidence>
<reference evidence="2 3" key="1">
    <citation type="submission" date="2024-09" db="EMBL/GenBank/DDBJ databases">
        <authorList>
            <person name="Sun Q."/>
            <person name="Mori K."/>
        </authorList>
    </citation>
    <scope>NUCLEOTIDE SEQUENCE [LARGE SCALE GENOMIC DNA]</scope>
    <source>
        <strain evidence="2 3">JCM 12520</strain>
    </source>
</reference>
<dbReference type="PROSITE" id="PS51186">
    <property type="entry name" value="GNAT"/>
    <property type="match status" value="1"/>
</dbReference>
<dbReference type="InterPro" id="IPR000182">
    <property type="entry name" value="GNAT_dom"/>
</dbReference>
<dbReference type="Proteomes" id="UP001589619">
    <property type="component" value="Unassembled WGS sequence"/>
</dbReference>
<protein>
    <submittedName>
        <fullName evidence="2">GNAT family N-acetyltransferase</fullName>
        <ecNumber evidence="2">2.3.1.-</ecNumber>
    </submittedName>
</protein>
<proteinExistence type="predicted"/>
<keyword evidence="3" id="KW-1185">Reference proteome</keyword>
<organism evidence="2 3">
    <name type="scientific">Paenibacillus hodogayensis</name>
    <dbReference type="NCBI Taxonomy" id="279208"/>
    <lineage>
        <taxon>Bacteria</taxon>
        <taxon>Bacillati</taxon>
        <taxon>Bacillota</taxon>
        <taxon>Bacilli</taxon>
        <taxon>Bacillales</taxon>
        <taxon>Paenibacillaceae</taxon>
        <taxon>Paenibacillus</taxon>
    </lineage>
</organism>
<sequence>MDSEAAELLIRRIREDEIGEVSLILEEAALWLKREGRDMWTEKQYSVRGLLDSYTVADMYLGFLDQQAVATMVLQEKDLLFGADDHKPCLYLHKLAARRSYARTGMAAQMITWAKRMAAARGKHTLRLDCAADRPRLCEFYEKQGFVKVREALILNQYPTAFYEIRID</sequence>
<evidence type="ECO:0000313" key="2">
    <source>
        <dbReference type="EMBL" id="MFB9752362.1"/>
    </source>
</evidence>
<name>A0ABV5VW19_9BACL</name>
<dbReference type="Pfam" id="PF00583">
    <property type="entry name" value="Acetyltransf_1"/>
    <property type="match status" value="1"/>
</dbReference>
<dbReference type="EMBL" id="JBHMAG010000009">
    <property type="protein sequence ID" value="MFB9752362.1"/>
    <property type="molecule type" value="Genomic_DNA"/>
</dbReference>
<dbReference type="GO" id="GO:0016746">
    <property type="term" value="F:acyltransferase activity"/>
    <property type="evidence" value="ECO:0007669"/>
    <property type="project" value="UniProtKB-KW"/>
</dbReference>
<dbReference type="SUPFAM" id="SSF55729">
    <property type="entry name" value="Acyl-CoA N-acyltransferases (Nat)"/>
    <property type="match status" value="1"/>
</dbReference>
<accession>A0ABV5VW19</accession>
<dbReference type="RefSeq" id="WP_344912908.1">
    <property type="nucleotide sequence ID" value="NZ_BAAAYO010000010.1"/>
</dbReference>
<gene>
    <name evidence="2" type="ORF">ACFFNY_12420</name>
</gene>